<comment type="caution">
    <text evidence="1">The sequence shown here is derived from an EMBL/GenBank/DDBJ whole genome shotgun (WGS) entry which is preliminary data.</text>
</comment>
<protein>
    <submittedName>
        <fullName evidence="1">Uncharacterized protein</fullName>
    </submittedName>
</protein>
<gene>
    <name evidence="1" type="ORF">CVLEPA_LOCUS5926</name>
</gene>
<name>A0ABP0FDD2_CLALP</name>
<dbReference type="EMBL" id="CAWYQH010000035">
    <property type="protein sequence ID" value="CAK8676455.1"/>
    <property type="molecule type" value="Genomic_DNA"/>
</dbReference>
<keyword evidence="2" id="KW-1185">Reference proteome</keyword>
<sequence>MTHHIQFMDFKNRTIAFVKKQVRRFMHPPFIYAVPFKYDQVLNFRNQALLIKTDLKNLWSLTDLKQFNMHDIFGNVFDNQNFAEYKNTPFTHNYQH</sequence>
<evidence type="ECO:0000313" key="1">
    <source>
        <dbReference type="EMBL" id="CAK8676455.1"/>
    </source>
</evidence>
<reference evidence="1 2" key="1">
    <citation type="submission" date="2024-02" db="EMBL/GenBank/DDBJ databases">
        <authorList>
            <person name="Daric V."/>
            <person name="Darras S."/>
        </authorList>
    </citation>
    <scope>NUCLEOTIDE SEQUENCE [LARGE SCALE GENOMIC DNA]</scope>
</reference>
<proteinExistence type="predicted"/>
<dbReference type="Proteomes" id="UP001642483">
    <property type="component" value="Unassembled WGS sequence"/>
</dbReference>
<evidence type="ECO:0000313" key="2">
    <source>
        <dbReference type="Proteomes" id="UP001642483"/>
    </source>
</evidence>
<accession>A0ABP0FDD2</accession>
<organism evidence="1 2">
    <name type="scientific">Clavelina lepadiformis</name>
    <name type="common">Light-bulb sea squirt</name>
    <name type="synonym">Ascidia lepadiformis</name>
    <dbReference type="NCBI Taxonomy" id="159417"/>
    <lineage>
        <taxon>Eukaryota</taxon>
        <taxon>Metazoa</taxon>
        <taxon>Chordata</taxon>
        <taxon>Tunicata</taxon>
        <taxon>Ascidiacea</taxon>
        <taxon>Aplousobranchia</taxon>
        <taxon>Clavelinidae</taxon>
        <taxon>Clavelina</taxon>
    </lineage>
</organism>